<gene>
    <name evidence="2" type="ORF">J2S03_000117</name>
</gene>
<keyword evidence="1" id="KW-0472">Membrane</keyword>
<protein>
    <submittedName>
        <fullName evidence="2">Tfp pilus assembly protein PilW</fullName>
    </submittedName>
</protein>
<evidence type="ECO:0000313" key="2">
    <source>
        <dbReference type="EMBL" id="MDQ0188313.1"/>
    </source>
</evidence>
<dbReference type="EMBL" id="JAUSTP010000001">
    <property type="protein sequence ID" value="MDQ0188313.1"/>
    <property type="molecule type" value="Genomic_DNA"/>
</dbReference>
<feature type="transmembrane region" description="Helical" evidence="1">
    <location>
        <begin position="14"/>
        <end position="33"/>
    </location>
</feature>
<evidence type="ECO:0000313" key="3">
    <source>
        <dbReference type="Proteomes" id="UP001232973"/>
    </source>
</evidence>
<keyword evidence="1" id="KW-1133">Transmembrane helix</keyword>
<proteinExistence type="predicted"/>
<reference evidence="2 3" key="1">
    <citation type="submission" date="2023-07" db="EMBL/GenBank/DDBJ databases">
        <title>Genomic Encyclopedia of Type Strains, Phase IV (KMG-IV): sequencing the most valuable type-strain genomes for metagenomic binning, comparative biology and taxonomic classification.</title>
        <authorList>
            <person name="Goeker M."/>
        </authorList>
    </citation>
    <scope>NUCLEOTIDE SEQUENCE [LARGE SCALE GENOMIC DNA]</scope>
    <source>
        <strain evidence="2 3">DSM 4006</strain>
    </source>
</reference>
<dbReference type="RefSeq" id="WP_274455717.1">
    <property type="nucleotide sequence ID" value="NZ_CP067097.1"/>
</dbReference>
<accession>A0ABT9XES0</accession>
<keyword evidence="1" id="KW-0812">Transmembrane</keyword>
<sequence>MTATRPDGFTLMELLAGAVMAALVLTAGVKLYIAIAAGFTRAVTFSELNQSAQNAISFIGRTVENAETAPAAVLGTSAGPSTLTVTTWNQSTYVFTYQPSSGTVTYTMSGSAQTGPMLLARDVVGVPWPVVRPSDDGDATLVTLDFQMQAPGPGGQPIQYETSTQVIANPSP</sequence>
<dbReference type="Proteomes" id="UP001232973">
    <property type="component" value="Unassembled WGS sequence"/>
</dbReference>
<organism evidence="2 3">
    <name type="scientific">Alicyclobacillus cycloheptanicus</name>
    <dbReference type="NCBI Taxonomy" id="1457"/>
    <lineage>
        <taxon>Bacteria</taxon>
        <taxon>Bacillati</taxon>
        <taxon>Bacillota</taxon>
        <taxon>Bacilli</taxon>
        <taxon>Bacillales</taxon>
        <taxon>Alicyclobacillaceae</taxon>
        <taxon>Alicyclobacillus</taxon>
    </lineage>
</organism>
<comment type="caution">
    <text evidence="2">The sequence shown here is derived from an EMBL/GenBank/DDBJ whole genome shotgun (WGS) entry which is preliminary data.</text>
</comment>
<name>A0ABT9XES0_9BACL</name>
<evidence type="ECO:0000256" key="1">
    <source>
        <dbReference type="SAM" id="Phobius"/>
    </source>
</evidence>
<keyword evidence="3" id="KW-1185">Reference proteome</keyword>